<dbReference type="CDD" id="cd13733">
    <property type="entry name" value="SPRY_PRY_C-I_1"/>
    <property type="match status" value="1"/>
</dbReference>
<dbReference type="Ensembl" id="ENSECRT00000026692.1">
    <property type="protein sequence ID" value="ENSECRP00000026148.1"/>
    <property type="gene ID" value="ENSECRG00000017649.1"/>
</dbReference>
<feature type="domain" description="B30.2/SPRY" evidence="1">
    <location>
        <begin position="1"/>
        <end position="169"/>
    </location>
</feature>
<dbReference type="InterPro" id="IPR050143">
    <property type="entry name" value="TRIM/RBCC"/>
</dbReference>
<dbReference type="Pfam" id="PF13765">
    <property type="entry name" value="PRY"/>
    <property type="match status" value="1"/>
</dbReference>
<dbReference type="InterPro" id="IPR013320">
    <property type="entry name" value="ConA-like_dom_sf"/>
</dbReference>
<name>A0A8C4T4H8_ERPCA</name>
<dbReference type="Gene3D" id="2.60.120.920">
    <property type="match status" value="2"/>
</dbReference>
<dbReference type="PROSITE" id="PS50188">
    <property type="entry name" value="B302_SPRY"/>
    <property type="match status" value="1"/>
</dbReference>
<dbReference type="SUPFAM" id="SSF49899">
    <property type="entry name" value="Concanavalin A-like lectins/glucanases"/>
    <property type="match status" value="1"/>
</dbReference>
<organism evidence="2 3">
    <name type="scientific">Erpetoichthys calabaricus</name>
    <name type="common">Rope fish</name>
    <name type="synonym">Calamoichthys calabaricus</name>
    <dbReference type="NCBI Taxonomy" id="27687"/>
    <lineage>
        <taxon>Eukaryota</taxon>
        <taxon>Metazoa</taxon>
        <taxon>Chordata</taxon>
        <taxon>Craniata</taxon>
        <taxon>Vertebrata</taxon>
        <taxon>Euteleostomi</taxon>
        <taxon>Actinopterygii</taxon>
        <taxon>Polypteriformes</taxon>
        <taxon>Polypteridae</taxon>
        <taxon>Erpetoichthys</taxon>
    </lineage>
</organism>
<dbReference type="PANTHER" id="PTHR24103">
    <property type="entry name" value="E3 UBIQUITIN-PROTEIN LIGASE TRIM"/>
    <property type="match status" value="1"/>
</dbReference>
<dbReference type="InterPro" id="IPR043136">
    <property type="entry name" value="B30.2/SPRY_sf"/>
</dbReference>
<dbReference type="InterPro" id="IPR001870">
    <property type="entry name" value="B30.2/SPRY"/>
</dbReference>
<dbReference type="Proteomes" id="UP000694620">
    <property type="component" value="Chromosome 16"/>
</dbReference>
<dbReference type="GeneTree" id="ENSGT01040000240385"/>
<evidence type="ECO:0000313" key="2">
    <source>
        <dbReference type="Ensembl" id="ENSECRP00000026148.1"/>
    </source>
</evidence>
<reference evidence="2" key="1">
    <citation type="submission" date="2021-06" db="EMBL/GenBank/DDBJ databases">
        <authorList>
            <consortium name="Wellcome Sanger Institute Data Sharing"/>
        </authorList>
    </citation>
    <scope>NUCLEOTIDE SEQUENCE [LARGE SCALE GENOMIC DNA]</scope>
</reference>
<dbReference type="Pfam" id="PF00622">
    <property type="entry name" value="SPRY"/>
    <property type="match status" value="1"/>
</dbReference>
<dbReference type="InterPro" id="IPR003877">
    <property type="entry name" value="SPRY_dom"/>
</dbReference>
<protein>
    <recommendedName>
        <fullName evidence="1">B30.2/SPRY domain-containing protein</fullName>
    </recommendedName>
</protein>
<sequence>NTIMKTHQQHIVYSLDVSVEWQNVPDNPERFQNYPAVLSREGFTSGRYYWEVEVGEKTLWELGVVRESVNRKEWNDRIPCNGFWIVCLWYGYKALTDPHTNLTLRMKPWTLKSHLYTFTDTFTETIYPYFNPRYYDGAKNAAPLIILPVIKKFQQSPSLKNFNFRYSVLKMFFVVHTISECSVMI</sequence>
<dbReference type="InterPro" id="IPR006574">
    <property type="entry name" value="PRY"/>
</dbReference>
<dbReference type="SMART" id="SM00449">
    <property type="entry name" value="SPRY"/>
    <property type="match status" value="1"/>
</dbReference>
<accession>A0A8C4T4H8</accession>
<proteinExistence type="predicted"/>
<keyword evidence="3" id="KW-1185">Reference proteome</keyword>
<dbReference type="InterPro" id="IPR003879">
    <property type="entry name" value="Butyrophylin_SPRY"/>
</dbReference>
<evidence type="ECO:0000313" key="3">
    <source>
        <dbReference type="Proteomes" id="UP000694620"/>
    </source>
</evidence>
<reference evidence="2" key="2">
    <citation type="submission" date="2025-08" db="UniProtKB">
        <authorList>
            <consortium name="Ensembl"/>
        </authorList>
    </citation>
    <scope>IDENTIFICATION</scope>
</reference>
<reference evidence="2" key="3">
    <citation type="submission" date="2025-09" db="UniProtKB">
        <authorList>
            <consortium name="Ensembl"/>
        </authorList>
    </citation>
    <scope>IDENTIFICATION</scope>
</reference>
<evidence type="ECO:0000259" key="1">
    <source>
        <dbReference type="PROSITE" id="PS50188"/>
    </source>
</evidence>
<dbReference type="AlphaFoldDB" id="A0A8C4T4H8"/>
<dbReference type="PRINTS" id="PR01407">
    <property type="entry name" value="BUTYPHLNCDUF"/>
</dbReference>